<dbReference type="InterPro" id="IPR006235">
    <property type="entry name" value="OAc-hSer/O-AcSer_sulfhydrylase"/>
</dbReference>
<dbReference type="InterPro" id="IPR000277">
    <property type="entry name" value="Cys/Met-Metab_PyrdxlP-dep_enz"/>
</dbReference>
<dbReference type="Gene3D" id="3.90.1150.10">
    <property type="entry name" value="Aspartate Aminotransferase, domain 1"/>
    <property type="match status" value="1"/>
</dbReference>
<keyword evidence="3" id="KW-0808">Transferase</keyword>
<keyword evidence="8" id="KW-1185">Reference proteome</keyword>
<dbReference type="InterPro" id="IPR015424">
    <property type="entry name" value="PyrdxlP-dep_Trfase"/>
</dbReference>
<keyword evidence="7" id="KW-0456">Lyase</keyword>
<dbReference type="GO" id="GO:0005737">
    <property type="term" value="C:cytoplasm"/>
    <property type="evidence" value="ECO:0007669"/>
    <property type="project" value="TreeGrafter"/>
</dbReference>
<evidence type="ECO:0000256" key="2">
    <source>
        <dbReference type="ARBA" id="ARBA00009077"/>
    </source>
</evidence>
<dbReference type="PIRSF" id="PIRSF001434">
    <property type="entry name" value="CGS"/>
    <property type="match status" value="1"/>
</dbReference>
<dbReference type="CDD" id="cd00614">
    <property type="entry name" value="CGS_like"/>
    <property type="match status" value="1"/>
</dbReference>
<dbReference type="Proteomes" id="UP000187455">
    <property type="component" value="Unassembled WGS sequence"/>
</dbReference>
<dbReference type="GO" id="GO:0004124">
    <property type="term" value="F:cysteine synthase activity"/>
    <property type="evidence" value="ECO:0007669"/>
    <property type="project" value="TreeGrafter"/>
</dbReference>
<dbReference type="PANTHER" id="PTHR43797">
    <property type="entry name" value="HOMOCYSTEINE/CYSTEINE SYNTHASE"/>
    <property type="match status" value="1"/>
</dbReference>
<dbReference type="FunFam" id="3.40.640.10:FF:000035">
    <property type="entry name" value="O-succinylhomoserine sulfhydrylase"/>
    <property type="match status" value="1"/>
</dbReference>
<dbReference type="NCBIfam" id="TIGR01326">
    <property type="entry name" value="OAH_OAS_sulfhy"/>
    <property type="match status" value="1"/>
</dbReference>
<protein>
    <submittedName>
        <fullName evidence="7">O-acetylhomoserine (Thiol)-lyase</fullName>
    </submittedName>
</protein>
<gene>
    <name evidence="7" type="ORF">AYI68_g1151</name>
</gene>
<dbReference type="GO" id="GO:0071269">
    <property type="term" value="P:L-homocysteine biosynthetic process"/>
    <property type="evidence" value="ECO:0007669"/>
    <property type="project" value="TreeGrafter"/>
</dbReference>
<evidence type="ECO:0000313" key="8">
    <source>
        <dbReference type="Proteomes" id="UP000187455"/>
    </source>
</evidence>
<feature type="modified residue" description="N6-(pyridoxal phosphate)lysine" evidence="5">
    <location>
        <position position="214"/>
    </location>
</feature>
<dbReference type="GO" id="GO:0016829">
    <property type="term" value="F:lyase activity"/>
    <property type="evidence" value="ECO:0007669"/>
    <property type="project" value="UniProtKB-KW"/>
</dbReference>
<sequence>MESKKSNPIYEFETLQIHSGYVVDPTTKSSSVPISVTASYVVDNKEDADNIYSFRKSGFLYSRTSNPTVEVLEKRVSALEGGVGGVAFSSGTAAIFSTILNIARCGDNIISTSFLYGGTFNMFNVTLRDIGIEVRFVDSDKAEDLSSKFDDKTKGIFIESIGNPVFNVPDIPKISKLAHDFGIPLIVDNTFGMGGYICRPILHGADIVIHSITKWVGGHGLAIGGIVVDGGSFPWNNGKFPLFTENSKSYKDLVFMENFKLPQQNLNSAFSSKLRYDIVRNVGGYLNAIDAWMFLIGLETLSLRAEKQCKSSMKLAKWLQNHPKIAWVSYPGLPNHKYYEIAGIILRNGYGGVLSFGIKGDIKNATKFCYNLKLISNLANVGDAKTLVTHPWTTTHRQLSDKQKKSSGISPNLIRLSMGIESINDIISDIMDSLEEIKM</sequence>
<dbReference type="SUPFAM" id="SSF53383">
    <property type="entry name" value="PLP-dependent transferases"/>
    <property type="match status" value="1"/>
</dbReference>
<evidence type="ECO:0000256" key="6">
    <source>
        <dbReference type="RuleBase" id="RU362118"/>
    </source>
</evidence>
<evidence type="ECO:0000256" key="3">
    <source>
        <dbReference type="ARBA" id="ARBA00022679"/>
    </source>
</evidence>
<evidence type="ECO:0000256" key="1">
    <source>
        <dbReference type="ARBA" id="ARBA00001933"/>
    </source>
</evidence>
<comment type="cofactor">
    <cofactor evidence="1 6">
        <name>pyridoxal 5'-phosphate</name>
        <dbReference type="ChEBI" id="CHEBI:597326"/>
    </cofactor>
</comment>
<dbReference type="Pfam" id="PF01053">
    <property type="entry name" value="Cys_Met_Meta_PP"/>
    <property type="match status" value="1"/>
</dbReference>
<dbReference type="GO" id="GO:0003961">
    <property type="term" value="F:O-acetylhomoserine aminocarboxypropyltransferase activity"/>
    <property type="evidence" value="ECO:0007669"/>
    <property type="project" value="TreeGrafter"/>
</dbReference>
<evidence type="ECO:0000313" key="7">
    <source>
        <dbReference type="EMBL" id="OLY84679.1"/>
    </source>
</evidence>
<dbReference type="AlphaFoldDB" id="A0A1R0H6B5"/>
<dbReference type="EMBL" id="LSSL01000401">
    <property type="protein sequence ID" value="OLY84679.1"/>
    <property type="molecule type" value="Genomic_DNA"/>
</dbReference>
<dbReference type="OrthoDB" id="3512640at2759"/>
<organism evidence="7 8">
    <name type="scientific">Smittium mucronatum</name>
    <dbReference type="NCBI Taxonomy" id="133383"/>
    <lineage>
        <taxon>Eukaryota</taxon>
        <taxon>Fungi</taxon>
        <taxon>Fungi incertae sedis</taxon>
        <taxon>Zoopagomycota</taxon>
        <taxon>Kickxellomycotina</taxon>
        <taxon>Harpellomycetes</taxon>
        <taxon>Harpellales</taxon>
        <taxon>Legeriomycetaceae</taxon>
        <taxon>Smittium</taxon>
    </lineage>
</organism>
<dbReference type="GO" id="GO:0019346">
    <property type="term" value="P:transsulfuration"/>
    <property type="evidence" value="ECO:0007669"/>
    <property type="project" value="InterPro"/>
</dbReference>
<dbReference type="GO" id="GO:0006535">
    <property type="term" value="P:cysteine biosynthetic process from serine"/>
    <property type="evidence" value="ECO:0007669"/>
    <property type="project" value="TreeGrafter"/>
</dbReference>
<keyword evidence="4 5" id="KW-0663">Pyridoxal phosphate</keyword>
<proteinExistence type="inferred from homology"/>
<reference evidence="7 8" key="1">
    <citation type="journal article" date="2016" name="Mol. Biol. Evol.">
        <title>Genome-Wide Survey of Gut Fungi (Harpellales) Reveals the First Horizontally Transferred Ubiquitin Gene from a Mosquito Host.</title>
        <authorList>
            <person name="Wang Y."/>
            <person name="White M.M."/>
            <person name="Kvist S."/>
            <person name="Moncalvo J.M."/>
        </authorList>
    </citation>
    <scope>NUCLEOTIDE SEQUENCE [LARGE SCALE GENOMIC DNA]</scope>
    <source>
        <strain evidence="7 8">ALG-7-W6</strain>
    </source>
</reference>
<dbReference type="STRING" id="133383.A0A1R0H6B5"/>
<dbReference type="Gene3D" id="3.40.640.10">
    <property type="entry name" value="Type I PLP-dependent aspartate aminotransferase-like (Major domain)"/>
    <property type="match status" value="1"/>
</dbReference>
<dbReference type="GO" id="GO:0030170">
    <property type="term" value="F:pyridoxal phosphate binding"/>
    <property type="evidence" value="ECO:0007669"/>
    <property type="project" value="InterPro"/>
</dbReference>
<comment type="similarity">
    <text evidence="2 6">Belongs to the trans-sulfuration enzymes family.</text>
</comment>
<dbReference type="InterPro" id="IPR015421">
    <property type="entry name" value="PyrdxlP-dep_Trfase_major"/>
</dbReference>
<dbReference type="PANTHER" id="PTHR43797:SF2">
    <property type="entry name" value="HOMOCYSTEINE_CYSTEINE SYNTHASE"/>
    <property type="match status" value="1"/>
</dbReference>
<dbReference type="InterPro" id="IPR015422">
    <property type="entry name" value="PyrdxlP-dep_Trfase_small"/>
</dbReference>
<accession>A0A1R0H6B5</accession>
<evidence type="ECO:0000256" key="5">
    <source>
        <dbReference type="PIRSR" id="PIRSR001434-2"/>
    </source>
</evidence>
<dbReference type="PROSITE" id="PS00868">
    <property type="entry name" value="CYS_MET_METAB_PP"/>
    <property type="match status" value="1"/>
</dbReference>
<dbReference type="InterPro" id="IPR054542">
    <property type="entry name" value="Cys_met_metab_PP"/>
</dbReference>
<evidence type="ECO:0000256" key="4">
    <source>
        <dbReference type="ARBA" id="ARBA00022898"/>
    </source>
</evidence>
<comment type="caution">
    <text evidence="7">The sequence shown here is derived from an EMBL/GenBank/DDBJ whole genome shotgun (WGS) entry which is preliminary data.</text>
</comment>
<name>A0A1R0H6B5_9FUNG</name>